<feature type="transmembrane region" description="Helical" evidence="1">
    <location>
        <begin position="34"/>
        <end position="55"/>
    </location>
</feature>
<protein>
    <submittedName>
        <fullName evidence="2">Uncharacterized protein</fullName>
    </submittedName>
</protein>
<sequence length="127" mass="13723">MFKLVITSSVQSAFVAALLLIVISLPSYGAAATIFGIIALPVALIICLVFAYPLIRLWQYYSWSIRVSFAIFTVFGFTLGILTPILFFGVGGTEISIRSATFLGLSGVLGFVCSSTAWNFVRKQVAL</sequence>
<organism evidence="2 3">
    <name type="scientific">Pseudoalteromonas piscicida</name>
    <dbReference type="NCBI Taxonomy" id="43662"/>
    <lineage>
        <taxon>Bacteria</taxon>
        <taxon>Pseudomonadati</taxon>
        <taxon>Pseudomonadota</taxon>
        <taxon>Gammaproteobacteria</taxon>
        <taxon>Alteromonadales</taxon>
        <taxon>Pseudoalteromonadaceae</taxon>
        <taxon>Pseudoalteromonas</taxon>
    </lineage>
</organism>
<dbReference type="AlphaFoldDB" id="A0A2A5JJL6"/>
<keyword evidence="1" id="KW-1133">Transmembrane helix</keyword>
<reference evidence="3" key="1">
    <citation type="journal article" date="2019" name="Genome Announc.">
        <title>Draft Genome Sequence of Pseudoalteromonas piscicida Strain 36Y ROTHPW, an Hypersaline Seawater Isolate from the South Coast of Sonora, Mexico.</title>
        <authorList>
            <person name="Sanchez-Diaz R."/>
            <person name="Molina-Garza Z.J."/>
            <person name="Cruz-Suarez L.E."/>
            <person name="Selvin J."/>
            <person name="Kiran G.S."/>
            <person name="Ibarra-Gamez J.C."/>
            <person name="Gomez-Gil B."/>
            <person name="Galaviz-Silva L."/>
        </authorList>
    </citation>
    <scope>NUCLEOTIDE SEQUENCE [LARGE SCALE GENOMIC DNA]</scope>
    <source>
        <strain evidence="3">36Y_RITHPW</strain>
    </source>
</reference>
<evidence type="ECO:0000313" key="2">
    <source>
        <dbReference type="EMBL" id="PCK29597.1"/>
    </source>
</evidence>
<proteinExistence type="predicted"/>
<keyword evidence="3" id="KW-1185">Reference proteome</keyword>
<dbReference type="RefSeq" id="WP_099644122.1">
    <property type="nucleotide sequence ID" value="NZ_NKHF01000125.1"/>
</dbReference>
<feature type="transmembrane region" description="Helical" evidence="1">
    <location>
        <begin position="102"/>
        <end position="121"/>
    </location>
</feature>
<gene>
    <name evidence="2" type="ORF">CEX98_21975</name>
</gene>
<dbReference type="EMBL" id="NKHF01000125">
    <property type="protein sequence ID" value="PCK29597.1"/>
    <property type="molecule type" value="Genomic_DNA"/>
</dbReference>
<comment type="caution">
    <text evidence="2">The sequence shown here is derived from an EMBL/GenBank/DDBJ whole genome shotgun (WGS) entry which is preliminary data.</text>
</comment>
<feature type="transmembrane region" description="Helical" evidence="1">
    <location>
        <begin position="12"/>
        <end position="28"/>
    </location>
</feature>
<name>A0A2A5JJL6_PSEO7</name>
<evidence type="ECO:0000313" key="3">
    <source>
        <dbReference type="Proteomes" id="UP000228621"/>
    </source>
</evidence>
<accession>A0A2A5JJL6</accession>
<keyword evidence="1" id="KW-0472">Membrane</keyword>
<dbReference type="OrthoDB" id="6400856at2"/>
<evidence type="ECO:0000256" key="1">
    <source>
        <dbReference type="SAM" id="Phobius"/>
    </source>
</evidence>
<keyword evidence="1" id="KW-0812">Transmembrane</keyword>
<dbReference type="Proteomes" id="UP000228621">
    <property type="component" value="Unassembled WGS sequence"/>
</dbReference>
<feature type="transmembrane region" description="Helical" evidence="1">
    <location>
        <begin position="67"/>
        <end position="90"/>
    </location>
</feature>